<sequence>ARSLQARLFRHDGVVDAVPEAGKVRIVRQPSFNGKLSVDGRPVALTATPPRFEDGFMVLFSAVAGEGHSSSLELQRAADAARKD</sequence>
<comment type="caution">
    <text evidence="1">The sequence shown here is derived from an EMBL/GenBank/DDBJ whole genome shotgun (WGS) entry which is preliminary data.</text>
</comment>
<evidence type="ECO:0000313" key="1">
    <source>
        <dbReference type="EMBL" id="MCH4554380.1"/>
    </source>
</evidence>
<dbReference type="EMBL" id="JAKVQD010000288">
    <property type="protein sequence ID" value="MCH4554380.1"/>
    <property type="molecule type" value="Genomic_DNA"/>
</dbReference>
<gene>
    <name evidence="1" type="ORF">MKW35_17295</name>
</gene>
<evidence type="ECO:0000313" key="2">
    <source>
        <dbReference type="Proteomes" id="UP001156141"/>
    </source>
</evidence>
<feature type="non-terminal residue" evidence="1">
    <location>
        <position position="1"/>
    </location>
</feature>
<organism evidence="1 2">
    <name type="scientific">Aestuariibaculum lutulentum</name>
    <dbReference type="NCBI Taxonomy" id="2920935"/>
    <lineage>
        <taxon>Bacteria</taxon>
        <taxon>Pseudomonadati</taxon>
        <taxon>Bacteroidota</taxon>
        <taxon>Flavobacteriia</taxon>
        <taxon>Flavobacteriales</taxon>
        <taxon>Flavobacteriaceae</taxon>
    </lineage>
</organism>
<accession>A0ABS9RN53</accession>
<proteinExistence type="predicted"/>
<reference evidence="1" key="1">
    <citation type="submission" date="2022-02" db="EMBL/GenBank/DDBJ databases">
        <title>Aestuariibaculum sp., a marine bacterium isolated from sediment in Guangxi.</title>
        <authorList>
            <person name="Ying J."/>
        </authorList>
    </citation>
    <scope>NUCLEOTIDE SEQUENCE</scope>
    <source>
        <strain evidence="1">L182</strain>
    </source>
</reference>
<protein>
    <submittedName>
        <fullName evidence="1">Uncharacterized protein</fullName>
    </submittedName>
</protein>
<keyword evidence="2" id="KW-1185">Reference proteome</keyword>
<dbReference type="Proteomes" id="UP001156141">
    <property type="component" value="Unassembled WGS sequence"/>
</dbReference>
<name>A0ABS9RN53_9FLAO</name>
<feature type="non-terminal residue" evidence="1">
    <location>
        <position position="84"/>
    </location>
</feature>